<gene>
    <name evidence="1" type="ORF">O6H91_11G034400</name>
</gene>
<evidence type="ECO:0000313" key="1">
    <source>
        <dbReference type="EMBL" id="KAJ7538108.1"/>
    </source>
</evidence>
<keyword evidence="2" id="KW-1185">Reference proteome</keyword>
<dbReference type="Proteomes" id="UP001162992">
    <property type="component" value="Chromosome 11"/>
</dbReference>
<accession>A0ACC2C7T7</accession>
<reference evidence="2" key="1">
    <citation type="journal article" date="2024" name="Proc. Natl. Acad. Sci. U.S.A.">
        <title>Extraordinary preservation of gene collinearity over three hundred million years revealed in homosporous lycophytes.</title>
        <authorList>
            <person name="Li C."/>
            <person name="Wickell D."/>
            <person name="Kuo L.Y."/>
            <person name="Chen X."/>
            <person name="Nie B."/>
            <person name="Liao X."/>
            <person name="Peng D."/>
            <person name="Ji J."/>
            <person name="Jenkins J."/>
            <person name="Williams M."/>
            <person name="Shu S."/>
            <person name="Plott C."/>
            <person name="Barry K."/>
            <person name="Rajasekar S."/>
            <person name="Grimwood J."/>
            <person name="Han X."/>
            <person name="Sun S."/>
            <person name="Hou Z."/>
            <person name="He W."/>
            <person name="Dai G."/>
            <person name="Sun C."/>
            <person name="Schmutz J."/>
            <person name="Leebens-Mack J.H."/>
            <person name="Li F.W."/>
            <person name="Wang L."/>
        </authorList>
    </citation>
    <scope>NUCLEOTIDE SEQUENCE [LARGE SCALE GENOMIC DNA]</scope>
    <source>
        <strain evidence="2">cv. PW_Plant_1</strain>
    </source>
</reference>
<comment type="caution">
    <text evidence="1">The sequence shown here is derived from an EMBL/GenBank/DDBJ whole genome shotgun (WGS) entry which is preliminary data.</text>
</comment>
<dbReference type="EMBL" id="CM055102">
    <property type="protein sequence ID" value="KAJ7538108.1"/>
    <property type="molecule type" value="Genomic_DNA"/>
</dbReference>
<organism evidence="1 2">
    <name type="scientific">Diphasiastrum complanatum</name>
    <name type="common">Issler's clubmoss</name>
    <name type="synonym">Lycopodium complanatum</name>
    <dbReference type="NCBI Taxonomy" id="34168"/>
    <lineage>
        <taxon>Eukaryota</taxon>
        <taxon>Viridiplantae</taxon>
        <taxon>Streptophyta</taxon>
        <taxon>Embryophyta</taxon>
        <taxon>Tracheophyta</taxon>
        <taxon>Lycopodiopsida</taxon>
        <taxon>Lycopodiales</taxon>
        <taxon>Lycopodiaceae</taxon>
        <taxon>Lycopodioideae</taxon>
        <taxon>Diphasiastrum</taxon>
    </lineage>
</organism>
<proteinExistence type="predicted"/>
<name>A0ACC2C7T7_DIPCM</name>
<evidence type="ECO:0000313" key="2">
    <source>
        <dbReference type="Proteomes" id="UP001162992"/>
    </source>
</evidence>
<sequence>MLERKHHRHAGIVAGVMCLVHLIQSAAGTFVGVNFGTDVSDLPEPEHVVDMLMSMGVGQVRLFDANPRILSAFAGSDIQVLVGIPNQLILSVGSSDMTASKWLQNNVLAFLPNTNITGIVVGNEVLTDYTIAATILLSTMWRIHNALAAVNLEKEIKVSSPHSSSLIIGAFPPSHASFNETYSTSVVQPLLDFLCATGSFFMLNINALALYQQSKPFMSLDYVLFRPNKGAQDKDLNLVYYNIFDAVVDAAFNAMAAMNHSELPIVVSEIGWPWMGNPSEVEASIENAGTFNGNLIKHVLNNTGTPRRPGMEINTYIYELFDEDKKVGLNSERYWGILSTNQTPIYRLDVSGSSIRDLTNGSSTPNQSWCVAKREVPDSQLSNALNWVCGQGNANCGPIQQNGPCFSPDSYQSHASFAFNTYYQKTAQVSGSCDFGGTAIITYSDPSYGSCSYSLSATSNMTYDPNGGNPNGSSSRATSNVYGSSYFAQLMSFLSVFLCVFLLEMK</sequence>
<protein>
    <submittedName>
        <fullName evidence="1">Uncharacterized protein</fullName>
    </submittedName>
</protein>